<dbReference type="RefSeq" id="WP_207275346.1">
    <property type="nucleotide sequence ID" value="NZ_JAFMPK010000041.1"/>
</dbReference>
<dbReference type="Gene3D" id="1.10.150.130">
    <property type="match status" value="1"/>
</dbReference>
<dbReference type="PANTHER" id="PTHR30349">
    <property type="entry name" value="PHAGE INTEGRASE-RELATED"/>
    <property type="match status" value="1"/>
</dbReference>
<evidence type="ECO:0000256" key="1">
    <source>
        <dbReference type="ARBA" id="ARBA00008857"/>
    </source>
</evidence>
<feature type="domain" description="Core-binding (CB)" evidence="7">
    <location>
        <begin position="54"/>
        <end position="135"/>
    </location>
</feature>
<keyword evidence="3" id="KW-0233">DNA recombination</keyword>
<dbReference type="Pfam" id="PF00589">
    <property type="entry name" value="Phage_integrase"/>
    <property type="match status" value="1"/>
</dbReference>
<dbReference type="InterPro" id="IPR050090">
    <property type="entry name" value="Tyrosine_recombinase_XerCD"/>
</dbReference>
<dbReference type="PROSITE" id="PS51900">
    <property type="entry name" value="CB"/>
    <property type="match status" value="1"/>
</dbReference>
<dbReference type="InterPro" id="IPR013762">
    <property type="entry name" value="Integrase-like_cat_sf"/>
</dbReference>
<gene>
    <name evidence="8" type="ORF">J0911_10100</name>
</gene>
<evidence type="ECO:0000259" key="7">
    <source>
        <dbReference type="PROSITE" id="PS51900"/>
    </source>
</evidence>
<dbReference type="Proteomes" id="UP000664617">
    <property type="component" value="Unassembled WGS sequence"/>
</dbReference>
<evidence type="ECO:0000256" key="5">
    <source>
        <dbReference type="SAM" id="MobiDB-lite"/>
    </source>
</evidence>
<evidence type="ECO:0000256" key="3">
    <source>
        <dbReference type="ARBA" id="ARBA00023172"/>
    </source>
</evidence>
<evidence type="ECO:0000313" key="9">
    <source>
        <dbReference type="Proteomes" id="UP000664617"/>
    </source>
</evidence>
<dbReference type="PANTHER" id="PTHR30349:SF64">
    <property type="entry name" value="PROPHAGE INTEGRASE INTD-RELATED"/>
    <property type="match status" value="1"/>
</dbReference>
<dbReference type="InterPro" id="IPR010998">
    <property type="entry name" value="Integrase_recombinase_N"/>
</dbReference>
<feature type="domain" description="Tyr recombinase" evidence="6">
    <location>
        <begin position="149"/>
        <end position="341"/>
    </location>
</feature>
<comment type="caution">
    <text evidence="8">The sequence shown here is derived from an EMBL/GenBank/DDBJ whole genome shotgun (WGS) entry which is preliminary data.</text>
</comment>
<dbReference type="Gene3D" id="1.10.443.10">
    <property type="entry name" value="Intergrase catalytic core"/>
    <property type="match status" value="1"/>
</dbReference>
<name>A0ABS3I8T5_9MICO</name>
<comment type="similarity">
    <text evidence="1">Belongs to the 'phage' integrase family.</text>
</comment>
<dbReference type="InterPro" id="IPR011010">
    <property type="entry name" value="DNA_brk_join_enz"/>
</dbReference>
<evidence type="ECO:0000259" key="6">
    <source>
        <dbReference type="PROSITE" id="PS51898"/>
    </source>
</evidence>
<dbReference type="InterPro" id="IPR044068">
    <property type="entry name" value="CB"/>
</dbReference>
<keyword evidence="9" id="KW-1185">Reference proteome</keyword>
<protein>
    <submittedName>
        <fullName evidence="8">Tyrosine-type recombinase/integrase</fullName>
    </submittedName>
</protein>
<evidence type="ECO:0000313" key="8">
    <source>
        <dbReference type="EMBL" id="MBO0609383.1"/>
    </source>
</evidence>
<reference evidence="9" key="2">
    <citation type="submission" date="2023-07" db="EMBL/GenBank/DDBJ databases">
        <title>Myceligenerans salitolerans sp. nov., a halotolerant actinomycete isolated from a salt lake in Xinjiang, China.</title>
        <authorList>
            <person name="Guan T."/>
        </authorList>
    </citation>
    <scope>NUCLEOTIDE SEQUENCE [LARGE SCALE GENOMIC DNA]</scope>
    <source>
        <strain evidence="9">XHU 5031</strain>
    </source>
</reference>
<evidence type="ECO:0000256" key="2">
    <source>
        <dbReference type="ARBA" id="ARBA00023125"/>
    </source>
</evidence>
<proteinExistence type="inferred from homology"/>
<keyword evidence="2 4" id="KW-0238">DNA-binding</keyword>
<dbReference type="EMBL" id="JAFMPK010000041">
    <property type="protein sequence ID" value="MBO0609383.1"/>
    <property type="molecule type" value="Genomic_DNA"/>
</dbReference>
<dbReference type="SUPFAM" id="SSF56349">
    <property type="entry name" value="DNA breaking-rejoining enzymes"/>
    <property type="match status" value="1"/>
</dbReference>
<evidence type="ECO:0000256" key="4">
    <source>
        <dbReference type="PROSITE-ProRule" id="PRU01248"/>
    </source>
</evidence>
<organism evidence="8 9">
    <name type="scientific">Myceligenerans salitolerans</name>
    <dbReference type="NCBI Taxonomy" id="1230528"/>
    <lineage>
        <taxon>Bacteria</taxon>
        <taxon>Bacillati</taxon>
        <taxon>Actinomycetota</taxon>
        <taxon>Actinomycetes</taxon>
        <taxon>Micrococcales</taxon>
        <taxon>Promicromonosporaceae</taxon>
        <taxon>Myceligenerans</taxon>
    </lineage>
</organism>
<reference evidence="8 9" key="1">
    <citation type="submission" date="2021-03" db="EMBL/GenBank/DDBJ databases">
        <authorList>
            <person name="Xin L."/>
        </authorList>
    </citation>
    <scope>NUCLEOTIDE SEQUENCE [LARGE SCALE GENOMIC DNA]</scope>
    <source>
        <strain evidence="8 9">XHU 5031</strain>
    </source>
</reference>
<dbReference type="InterPro" id="IPR002104">
    <property type="entry name" value="Integrase_catalytic"/>
</dbReference>
<dbReference type="PROSITE" id="PS51898">
    <property type="entry name" value="TYR_RECOMBINASE"/>
    <property type="match status" value="1"/>
</dbReference>
<feature type="region of interest" description="Disordered" evidence="5">
    <location>
        <begin position="340"/>
        <end position="359"/>
    </location>
</feature>
<accession>A0ABS3I8T5</accession>
<sequence length="359" mass="39946">MSVIKHGKRWRAKLKDGRIDVASKVFDTKTEAKDWLRREQAALAGGLDPRAGKERVRVALDRWLTIRKTTVADKTYTADADLARLMPPSMQNVHLSSISDREVARSFETLLRKGLAESSVVRYRASLSVFFSWCVREKLIASNPVTGVKVPKGSDEVDEMDPFTETALEAAYLMWKMKDEHLANILLVMGWTGLRWGEVRAMQVANFMEVPTPGLMVRRNQPEGVKVKATKGRSMRRVPLADRVLPIVREFTHGKAASDLLFTTAGGSQVWRSTSLRWLDWAKTGQGRRLHDLRHTAACLWLARGVDPGTVQAWCGHESIATTNRYLHFLGTGAHRAGLDRLNSDPGGTGGAQTTGTDS</sequence>